<protein>
    <submittedName>
        <fullName evidence="1">Uncharacterized protein</fullName>
    </submittedName>
</protein>
<organism evidence="1 2">
    <name type="scientific">Puccinia graminis f. sp. tritici</name>
    <dbReference type="NCBI Taxonomy" id="56615"/>
    <lineage>
        <taxon>Eukaryota</taxon>
        <taxon>Fungi</taxon>
        <taxon>Dikarya</taxon>
        <taxon>Basidiomycota</taxon>
        <taxon>Pucciniomycotina</taxon>
        <taxon>Pucciniomycetes</taxon>
        <taxon>Pucciniales</taxon>
        <taxon>Pucciniaceae</taxon>
        <taxon>Puccinia</taxon>
    </lineage>
</organism>
<gene>
    <name evidence="1" type="ORF">PGT21_002804</name>
</gene>
<comment type="caution">
    <text evidence="1">The sequence shown here is derived from an EMBL/GenBank/DDBJ whole genome shotgun (WGS) entry which is preliminary data.</text>
</comment>
<dbReference type="OrthoDB" id="2379842at2759"/>
<evidence type="ECO:0000313" key="2">
    <source>
        <dbReference type="Proteomes" id="UP000324748"/>
    </source>
</evidence>
<dbReference type="Proteomes" id="UP000324748">
    <property type="component" value="Unassembled WGS sequence"/>
</dbReference>
<reference evidence="1 2" key="1">
    <citation type="submission" date="2019-05" db="EMBL/GenBank/DDBJ databases">
        <title>Emergence of the Ug99 lineage of the wheat stem rust pathogen through somatic hybridization.</title>
        <authorList>
            <person name="Li F."/>
            <person name="Upadhyaya N.M."/>
            <person name="Sperschneider J."/>
            <person name="Matny O."/>
            <person name="Nguyen-Phuc H."/>
            <person name="Mago R."/>
            <person name="Raley C."/>
            <person name="Miller M.E."/>
            <person name="Silverstein K.A.T."/>
            <person name="Henningsen E."/>
            <person name="Hirsch C.D."/>
            <person name="Visser B."/>
            <person name="Pretorius Z.A."/>
            <person name="Steffenson B.J."/>
            <person name="Schwessinger B."/>
            <person name="Dodds P.N."/>
            <person name="Figueroa M."/>
        </authorList>
    </citation>
    <scope>NUCLEOTIDE SEQUENCE [LARGE SCALE GENOMIC DNA]</scope>
    <source>
        <strain evidence="1">21-0</strain>
    </source>
</reference>
<evidence type="ECO:0000313" key="1">
    <source>
        <dbReference type="EMBL" id="KAA1064436.1"/>
    </source>
</evidence>
<accession>A0A5B0LK28</accession>
<name>A0A5B0LK28_PUCGR</name>
<sequence length="107" mass="11909">MSTTTQQPWQSQADAGVKLVGDSLTVDREAGYVPLHKWMSNIDIGPLLANWYNTPVVFVSTTGSMTYLPTTKCPGNQPTWPIFLGFINGNHWILLHLKRGLIPYPPV</sequence>
<dbReference type="EMBL" id="VSWC01000197">
    <property type="protein sequence ID" value="KAA1064436.1"/>
    <property type="molecule type" value="Genomic_DNA"/>
</dbReference>
<proteinExistence type="predicted"/>
<dbReference type="AlphaFoldDB" id="A0A5B0LK28"/>
<keyword evidence="2" id="KW-1185">Reference proteome</keyword>